<evidence type="ECO:0000313" key="5">
    <source>
        <dbReference type="Proteomes" id="UP001497444"/>
    </source>
</evidence>
<evidence type="ECO:0000256" key="1">
    <source>
        <dbReference type="SAM" id="Coils"/>
    </source>
</evidence>
<dbReference type="InterPro" id="IPR015655">
    <property type="entry name" value="PP2C"/>
</dbReference>
<dbReference type="PANTHER" id="PTHR47992">
    <property type="entry name" value="PROTEIN PHOSPHATASE"/>
    <property type="match status" value="1"/>
</dbReference>
<dbReference type="CDD" id="cd00143">
    <property type="entry name" value="PP2Cc"/>
    <property type="match status" value="1"/>
</dbReference>
<dbReference type="PROSITE" id="PS51746">
    <property type="entry name" value="PPM_2"/>
    <property type="match status" value="1"/>
</dbReference>
<dbReference type="InterPro" id="IPR001932">
    <property type="entry name" value="PPM-type_phosphatase-like_dom"/>
</dbReference>
<keyword evidence="5" id="KW-1185">Reference proteome</keyword>
<dbReference type="InterPro" id="IPR036457">
    <property type="entry name" value="PPM-type-like_dom_sf"/>
</dbReference>
<gene>
    <name evidence="4" type="ORF">CSSPJE1EN1_LOCUS24984</name>
</gene>
<evidence type="ECO:0000256" key="2">
    <source>
        <dbReference type="SAM" id="MobiDB-lite"/>
    </source>
</evidence>
<dbReference type="SMART" id="SM00332">
    <property type="entry name" value="PP2Cc"/>
    <property type="match status" value="1"/>
</dbReference>
<feature type="region of interest" description="Disordered" evidence="2">
    <location>
        <begin position="406"/>
        <end position="430"/>
    </location>
</feature>
<dbReference type="Gene3D" id="3.60.40.10">
    <property type="entry name" value="PPM-type phosphatase domain"/>
    <property type="match status" value="1"/>
</dbReference>
<keyword evidence="1" id="KW-0175">Coiled coil</keyword>
<evidence type="ECO:0000313" key="4">
    <source>
        <dbReference type="EMBL" id="CAK9249606.1"/>
    </source>
</evidence>
<dbReference type="SUPFAM" id="SSF81606">
    <property type="entry name" value="PP2C-like"/>
    <property type="match status" value="1"/>
</dbReference>
<proteinExistence type="predicted"/>
<feature type="domain" description="PPM-type phosphatase" evidence="3">
    <location>
        <begin position="52"/>
        <end position="362"/>
    </location>
</feature>
<protein>
    <recommendedName>
        <fullName evidence="3">PPM-type phosphatase domain-containing protein</fullName>
    </recommendedName>
</protein>
<dbReference type="EMBL" id="CAXAQS010000010">
    <property type="protein sequence ID" value="CAK9249606.1"/>
    <property type="molecule type" value="Genomic_DNA"/>
</dbReference>
<accession>A0ABP0V5F7</accession>
<evidence type="ECO:0000259" key="3">
    <source>
        <dbReference type="PROSITE" id="PS51746"/>
    </source>
</evidence>
<sequence length="461" mass="50485">MGCCASYPFGEKRIQKKKKKKSVEELRNAEAKNDALLASVPGRMVTNGVGNAVVVHTQQGAKGINQDAVVVWEGFTAGGVQDDDNDNNDTVFCGVFDGHGPFGHLAAQRVRDSLPSKLIHYWHEQLAAVKSSKEEAATSTTQEKLPAAKNKEMVFEAWKKPHLAAYKTMDKELQLHPDIDCFCSGTTSVTLLKQGQHLVIGNLGDSRAVMGTKDENGNLVPVQLTIDLKPDVPQEADRIRQCKGRIYALKNEPHLRRVWLPHEQAPGLAMSRTFGDFCLKDYGIIAVPELSYRQLTDQDQFVVLATDGIWDVLSNEEVMELIASAPTRATAACTLVEGAIREWQLKYPSAKIDDCAVACIYLDDTTVPISQNSKSKDEEAAVTVETADNNSQAVSDPTQLLKEEGANEEVREMPLQSKPVDLSSSGDDNDHEEWLALEGITHANSLINLPTLLSQPNNPGS</sequence>
<organism evidence="4 5">
    <name type="scientific">Sphagnum jensenii</name>
    <dbReference type="NCBI Taxonomy" id="128206"/>
    <lineage>
        <taxon>Eukaryota</taxon>
        <taxon>Viridiplantae</taxon>
        <taxon>Streptophyta</taxon>
        <taxon>Embryophyta</taxon>
        <taxon>Bryophyta</taxon>
        <taxon>Sphagnophytina</taxon>
        <taxon>Sphagnopsida</taxon>
        <taxon>Sphagnales</taxon>
        <taxon>Sphagnaceae</taxon>
        <taxon>Sphagnum</taxon>
    </lineage>
</organism>
<name>A0ABP0V5F7_9BRYO</name>
<dbReference type="Proteomes" id="UP001497444">
    <property type="component" value="Unassembled WGS sequence"/>
</dbReference>
<dbReference type="Pfam" id="PF00481">
    <property type="entry name" value="PP2C"/>
    <property type="match status" value="1"/>
</dbReference>
<comment type="caution">
    <text evidence="4">The sequence shown here is derived from an EMBL/GenBank/DDBJ whole genome shotgun (WGS) entry which is preliminary data.</text>
</comment>
<feature type="coiled-coil region" evidence="1">
    <location>
        <begin position="12"/>
        <end position="39"/>
    </location>
</feature>
<reference evidence="4" key="1">
    <citation type="submission" date="2024-02" db="EMBL/GenBank/DDBJ databases">
        <authorList>
            <consortium name="ELIXIR-Norway"/>
            <consortium name="Elixir Norway"/>
        </authorList>
    </citation>
    <scope>NUCLEOTIDE SEQUENCE</scope>
</reference>